<evidence type="ECO:0000256" key="6">
    <source>
        <dbReference type="SAM" id="MobiDB-lite"/>
    </source>
</evidence>
<dbReference type="PANTHER" id="PTHR13563">
    <property type="entry name" value="TRNA (GUANINE-9-) METHYLTRANSFERASE"/>
    <property type="match status" value="1"/>
</dbReference>
<evidence type="ECO:0000259" key="7">
    <source>
        <dbReference type="PROSITE" id="PS51675"/>
    </source>
</evidence>
<dbReference type="GO" id="GO:0005634">
    <property type="term" value="C:nucleus"/>
    <property type="evidence" value="ECO:0007669"/>
    <property type="project" value="TreeGrafter"/>
</dbReference>
<organism evidence="8 9">
    <name type="scientific">Vitrella brassicaformis (strain CCMP3155)</name>
    <dbReference type="NCBI Taxonomy" id="1169540"/>
    <lineage>
        <taxon>Eukaryota</taxon>
        <taxon>Sar</taxon>
        <taxon>Alveolata</taxon>
        <taxon>Colpodellida</taxon>
        <taxon>Vitrellaceae</taxon>
        <taxon>Vitrella</taxon>
    </lineage>
</organism>
<dbReference type="GO" id="GO:0052905">
    <property type="term" value="F:tRNA (guanosine(9)-N1)-methyltransferase activity"/>
    <property type="evidence" value="ECO:0007669"/>
    <property type="project" value="UniProtKB-EC"/>
</dbReference>
<reference evidence="8 9" key="1">
    <citation type="submission" date="2014-11" db="EMBL/GenBank/DDBJ databases">
        <authorList>
            <person name="Zhu J."/>
            <person name="Qi W."/>
            <person name="Song R."/>
        </authorList>
    </citation>
    <scope>NUCLEOTIDE SEQUENCE [LARGE SCALE GENOMIC DNA]</scope>
</reference>
<accession>A0A0G4F0U2</accession>
<gene>
    <name evidence="8" type="ORF">Vbra_14191</name>
</gene>
<feature type="domain" description="SAM-dependent MTase TRM10-type" evidence="7">
    <location>
        <begin position="114"/>
        <end position="309"/>
    </location>
</feature>
<keyword evidence="2" id="KW-0489">Methyltransferase</keyword>
<dbReference type="PROSITE" id="PS51675">
    <property type="entry name" value="SAM_MT_TRM10"/>
    <property type="match status" value="1"/>
</dbReference>
<dbReference type="Gene3D" id="3.40.1280.30">
    <property type="match status" value="1"/>
</dbReference>
<feature type="compositionally biased region" description="Polar residues" evidence="6">
    <location>
        <begin position="99"/>
        <end position="109"/>
    </location>
</feature>
<evidence type="ECO:0000313" key="8">
    <source>
        <dbReference type="EMBL" id="CEM05241.1"/>
    </source>
</evidence>
<dbReference type="InParanoid" id="A0A0G4F0U2"/>
<feature type="compositionally biased region" description="Basic residues" evidence="6">
    <location>
        <begin position="48"/>
        <end position="77"/>
    </location>
</feature>
<sequence length="353" mass="38397">MAHIEAGEDADFGSEEAQGDGCQPEGDQLGSAYDASGASGGPVLSKSQQKKKRKHERYLQRKTQRKIDRKAKRRKNKQPQTVDDGAAAAVDDGEPQPSIAPQENSSASREPSERKRRMNEEFVAKCADAPTVVIDCEFEHLQTDREVSSLAQQIFFSYGANRRAQQPVRILISGIREGSRYTTHFNKISGFATWPAVETISKPYIEHIEKERLVYLTADSPMVIDELDNSKAYIIGGIVDRNRYKNLTLNKATEQGIAAARLPLDSNIRMTSSKVLAANHVLEILLKWLECRDWAVACSKGVPQRKTDGISEGGEGPAQEGEEADDCCAGAGQGGEAGEQEGMCGAGRGGGVS</sequence>
<evidence type="ECO:0000256" key="3">
    <source>
        <dbReference type="ARBA" id="ARBA00022679"/>
    </source>
</evidence>
<keyword evidence="4" id="KW-0949">S-adenosyl-L-methionine</keyword>
<dbReference type="OrthoDB" id="278300at2759"/>
<dbReference type="GO" id="GO:0000049">
    <property type="term" value="F:tRNA binding"/>
    <property type="evidence" value="ECO:0007669"/>
    <property type="project" value="TreeGrafter"/>
</dbReference>
<dbReference type="AlphaFoldDB" id="A0A0G4F0U2"/>
<dbReference type="CDD" id="cd18089">
    <property type="entry name" value="SPOUT_Trm10-like"/>
    <property type="match status" value="1"/>
</dbReference>
<dbReference type="VEuPathDB" id="CryptoDB:Vbra_14191"/>
<dbReference type="OMA" id="HEQCHTE"/>
<dbReference type="EMBL" id="CDMY01000356">
    <property type="protein sequence ID" value="CEM05241.1"/>
    <property type="molecule type" value="Genomic_DNA"/>
</dbReference>
<feature type="compositionally biased region" description="Gly residues" evidence="6">
    <location>
        <begin position="344"/>
        <end position="353"/>
    </location>
</feature>
<feature type="region of interest" description="Disordered" evidence="6">
    <location>
        <begin position="1"/>
        <end position="116"/>
    </location>
</feature>
<evidence type="ECO:0000256" key="1">
    <source>
        <dbReference type="ARBA" id="ARBA00012797"/>
    </source>
</evidence>
<dbReference type="STRING" id="1169540.A0A0G4F0U2"/>
<dbReference type="EC" id="2.1.1.221" evidence="1"/>
<dbReference type="PANTHER" id="PTHR13563:SF13">
    <property type="entry name" value="TRNA METHYLTRANSFERASE 10 HOMOLOG A"/>
    <property type="match status" value="1"/>
</dbReference>
<proteinExistence type="predicted"/>
<keyword evidence="9" id="KW-1185">Reference proteome</keyword>
<name>A0A0G4F0U2_VITBC</name>
<dbReference type="PhylomeDB" id="A0A0G4F0U2"/>
<keyword evidence="3" id="KW-0808">Transferase</keyword>
<evidence type="ECO:0000256" key="4">
    <source>
        <dbReference type="ARBA" id="ARBA00022691"/>
    </source>
</evidence>
<dbReference type="InterPro" id="IPR028564">
    <property type="entry name" value="MT_TRM10-typ"/>
</dbReference>
<evidence type="ECO:0000313" key="9">
    <source>
        <dbReference type="Proteomes" id="UP000041254"/>
    </source>
</evidence>
<comment type="catalytic activity">
    <reaction evidence="5">
        <text>guanosine(9) in tRNA + S-adenosyl-L-methionine = N(1)-methylguanosine(9) in tRNA + S-adenosyl-L-homocysteine + H(+)</text>
        <dbReference type="Rhea" id="RHEA:43156"/>
        <dbReference type="Rhea" id="RHEA-COMP:10367"/>
        <dbReference type="Rhea" id="RHEA-COMP:10368"/>
        <dbReference type="ChEBI" id="CHEBI:15378"/>
        <dbReference type="ChEBI" id="CHEBI:57856"/>
        <dbReference type="ChEBI" id="CHEBI:59789"/>
        <dbReference type="ChEBI" id="CHEBI:73542"/>
        <dbReference type="ChEBI" id="CHEBI:74269"/>
        <dbReference type="EC" id="2.1.1.221"/>
    </reaction>
</comment>
<evidence type="ECO:0000256" key="2">
    <source>
        <dbReference type="ARBA" id="ARBA00022603"/>
    </source>
</evidence>
<feature type="compositionally biased region" description="Acidic residues" evidence="6">
    <location>
        <begin position="7"/>
        <end position="18"/>
    </location>
</feature>
<dbReference type="InterPro" id="IPR038459">
    <property type="entry name" value="MT_TRM10-typ_sf"/>
</dbReference>
<dbReference type="GO" id="GO:0002939">
    <property type="term" value="P:tRNA N1-guanine methylation"/>
    <property type="evidence" value="ECO:0007669"/>
    <property type="project" value="TreeGrafter"/>
</dbReference>
<feature type="region of interest" description="Disordered" evidence="6">
    <location>
        <begin position="304"/>
        <end position="353"/>
    </location>
</feature>
<evidence type="ECO:0000256" key="5">
    <source>
        <dbReference type="ARBA" id="ARBA00048434"/>
    </source>
</evidence>
<dbReference type="InterPro" id="IPR007356">
    <property type="entry name" value="tRNA_m1G_MeTrfase_euk"/>
</dbReference>
<protein>
    <recommendedName>
        <fullName evidence="1">tRNA (guanine(9)-N(1))-methyltransferase</fullName>
        <ecNumber evidence="1">2.1.1.221</ecNumber>
    </recommendedName>
</protein>
<dbReference type="Proteomes" id="UP000041254">
    <property type="component" value="Unassembled WGS sequence"/>
</dbReference>